<keyword evidence="1" id="KW-1133">Transmembrane helix</keyword>
<dbReference type="EMBL" id="CP018800">
    <property type="protein sequence ID" value="ATX81773.1"/>
    <property type="molecule type" value="Genomic_DNA"/>
</dbReference>
<keyword evidence="1" id="KW-0472">Membrane</keyword>
<proteinExistence type="predicted"/>
<keyword evidence="1" id="KW-0812">Transmembrane</keyword>
<dbReference type="InterPro" id="IPR012495">
    <property type="entry name" value="TadE-like_dom"/>
</dbReference>
<dbReference type="OrthoDB" id="7026216at2"/>
<accession>A0A2K8L3E1</accession>
<dbReference type="Pfam" id="PF07811">
    <property type="entry name" value="TadE"/>
    <property type="match status" value="1"/>
</dbReference>
<evidence type="ECO:0000313" key="3">
    <source>
        <dbReference type="EMBL" id="ATX81773.1"/>
    </source>
</evidence>
<dbReference type="Proteomes" id="UP000231637">
    <property type="component" value="Chromosome"/>
</dbReference>
<name>A0A2K8L3E1_9PROT</name>
<feature type="transmembrane region" description="Helical" evidence="1">
    <location>
        <begin position="20"/>
        <end position="38"/>
    </location>
</feature>
<evidence type="ECO:0000259" key="2">
    <source>
        <dbReference type="Pfam" id="PF07811"/>
    </source>
</evidence>
<protein>
    <submittedName>
        <fullName evidence="3">TadE-like protein</fullName>
    </submittedName>
</protein>
<feature type="domain" description="TadE-like" evidence="2">
    <location>
        <begin position="17"/>
        <end position="59"/>
    </location>
</feature>
<reference evidence="3 4" key="1">
    <citation type="submission" date="2016-12" db="EMBL/GenBank/DDBJ databases">
        <title>Isolation and genomic insights into novel planktonic Zetaproteobacteria from stratified waters of the Chesapeake Bay.</title>
        <authorList>
            <person name="McAllister S.M."/>
            <person name="Kato S."/>
            <person name="Chan C.S."/>
            <person name="Chiu B.K."/>
            <person name="Field E.K."/>
        </authorList>
    </citation>
    <scope>NUCLEOTIDE SEQUENCE [LARGE SCALE GENOMIC DNA]</scope>
    <source>
        <strain evidence="3 4">CP-8</strain>
    </source>
</reference>
<organism evidence="3 4">
    <name type="scientific">Mariprofundus ferrinatatus</name>
    <dbReference type="NCBI Taxonomy" id="1921087"/>
    <lineage>
        <taxon>Bacteria</taxon>
        <taxon>Pseudomonadati</taxon>
        <taxon>Pseudomonadota</taxon>
        <taxon>Candidatius Mariprofundia</taxon>
        <taxon>Mariprofundales</taxon>
        <taxon>Mariprofundaceae</taxon>
        <taxon>Mariprofundus</taxon>
    </lineage>
</organism>
<dbReference type="AlphaFoldDB" id="A0A2K8L3E1"/>
<evidence type="ECO:0000313" key="4">
    <source>
        <dbReference type="Proteomes" id="UP000231637"/>
    </source>
</evidence>
<dbReference type="KEGG" id="mfn:Ga0123462_0904"/>
<sequence>MLTFNSTNDRWQTRCRGAVMVEFAIITPLLILLVFGITELGRALYQENILTQAVQTGARYMARVPDILDVDNNCAQQAGWSAAETAAKNIIVYGTVETGTTPLLPNLATANVTITSAVSTDAGVTISACIISIHAEADFAGIFGPEYSIPPIPFIGSTGTGGLSAITLNAETQERYTGE</sequence>
<keyword evidence="4" id="KW-1185">Reference proteome</keyword>
<evidence type="ECO:0000256" key="1">
    <source>
        <dbReference type="SAM" id="Phobius"/>
    </source>
</evidence>
<gene>
    <name evidence="3" type="ORF">Ga0123462_0904</name>
</gene>
<dbReference type="RefSeq" id="WP_100265196.1">
    <property type="nucleotide sequence ID" value="NZ_CP018800.1"/>
</dbReference>